<dbReference type="EMBL" id="AFYH01246653">
    <property type="status" value="NOT_ANNOTATED_CDS"/>
    <property type="molecule type" value="Genomic_DNA"/>
</dbReference>
<dbReference type="GeneTree" id="ENSGT00950000183096"/>
<dbReference type="AlphaFoldDB" id="H3A188"/>
<feature type="transmembrane region" description="Helical" evidence="19">
    <location>
        <begin position="198"/>
        <end position="220"/>
    </location>
</feature>
<keyword evidence="5" id="KW-0769">Symport</keyword>
<evidence type="ECO:0000256" key="4">
    <source>
        <dbReference type="ARBA" id="ARBA00022729"/>
    </source>
</evidence>
<evidence type="ECO:0000256" key="18">
    <source>
        <dbReference type="ARBA" id="ARBA00048746"/>
    </source>
</evidence>
<dbReference type="GO" id="GO:0005765">
    <property type="term" value="C:lysosomal membrane"/>
    <property type="evidence" value="ECO:0007669"/>
    <property type="project" value="UniProtKB-SubCell"/>
</dbReference>
<dbReference type="PANTHER" id="PTHR23507">
    <property type="entry name" value="ZGC:174356"/>
    <property type="match status" value="1"/>
</dbReference>
<feature type="transmembrane region" description="Helical" evidence="19">
    <location>
        <begin position="7"/>
        <end position="26"/>
    </location>
</feature>
<keyword evidence="7 19" id="KW-0472">Membrane</keyword>
<dbReference type="STRING" id="7897.ENSLACP00000003409"/>
<dbReference type="Bgee" id="ENSLACG00000003043">
    <property type="expression patterns" value="Expressed in post-anal tail muscle and 1 other cell type or tissue"/>
</dbReference>
<protein>
    <recommendedName>
        <fullName evidence="16">Lysosomal proton-coupled steroid conjugate and bile acid symporter SLC46A3</fullName>
    </recommendedName>
    <alternativeName>
        <fullName evidence="17">Solute carrier family 46 member 3</fullName>
    </alternativeName>
</protein>
<dbReference type="InParanoid" id="H3A188"/>
<feature type="transmembrane region" description="Helical" evidence="19">
    <location>
        <begin position="169"/>
        <end position="192"/>
    </location>
</feature>
<evidence type="ECO:0000256" key="15">
    <source>
        <dbReference type="ARBA" id="ARBA00038227"/>
    </source>
</evidence>
<dbReference type="GO" id="GO:0034486">
    <property type="term" value="P:vacuolar transmembrane transport"/>
    <property type="evidence" value="ECO:0007669"/>
    <property type="project" value="TreeGrafter"/>
</dbReference>
<feature type="transmembrane region" description="Helical" evidence="19">
    <location>
        <begin position="326"/>
        <end position="347"/>
    </location>
</feature>
<dbReference type="EMBL" id="AFYH01246654">
    <property type="status" value="NOT_ANNOTATED_CDS"/>
    <property type="molecule type" value="Genomic_DNA"/>
</dbReference>
<accession>H3A188</accession>
<feature type="transmembrane region" description="Helical" evidence="19">
    <location>
        <begin position="132"/>
        <end position="157"/>
    </location>
</feature>
<dbReference type="GO" id="GO:0015293">
    <property type="term" value="F:symporter activity"/>
    <property type="evidence" value="ECO:0007669"/>
    <property type="project" value="UniProtKB-KW"/>
</dbReference>
<feature type="transmembrane region" description="Helical" evidence="19">
    <location>
        <begin position="414"/>
        <end position="439"/>
    </location>
</feature>
<evidence type="ECO:0000256" key="1">
    <source>
        <dbReference type="ARBA" id="ARBA00004155"/>
    </source>
</evidence>
<dbReference type="InterPro" id="IPR011701">
    <property type="entry name" value="MFS"/>
</dbReference>
<dbReference type="OMA" id="DNTSRCA"/>
<dbReference type="InterPro" id="IPR036259">
    <property type="entry name" value="MFS_trans_sf"/>
</dbReference>
<dbReference type="EMBL" id="AFYH01246655">
    <property type="status" value="NOT_ANNOTATED_CDS"/>
    <property type="molecule type" value="Genomic_DNA"/>
</dbReference>
<evidence type="ECO:0000256" key="11">
    <source>
        <dbReference type="ARBA" id="ARBA00035844"/>
    </source>
</evidence>
<evidence type="ECO:0000256" key="12">
    <source>
        <dbReference type="ARBA" id="ARBA00036178"/>
    </source>
</evidence>
<evidence type="ECO:0000256" key="8">
    <source>
        <dbReference type="ARBA" id="ARBA00023180"/>
    </source>
</evidence>
<evidence type="ECO:0000313" key="21">
    <source>
        <dbReference type="Proteomes" id="UP000008672"/>
    </source>
</evidence>
<evidence type="ECO:0000256" key="19">
    <source>
        <dbReference type="SAM" id="Phobius"/>
    </source>
</evidence>
<evidence type="ECO:0000256" key="7">
    <source>
        <dbReference type="ARBA" id="ARBA00023136"/>
    </source>
</evidence>
<comment type="catalytic activity">
    <reaction evidence="18">
        <text>taurocholate(out) + n H(+)(out) = taurocholate(in) + n H(+)(in)</text>
        <dbReference type="Rhea" id="RHEA:75507"/>
        <dbReference type="ChEBI" id="CHEBI:15378"/>
        <dbReference type="ChEBI" id="CHEBI:36257"/>
    </reaction>
</comment>
<comment type="similarity">
    <text evidence="15">Belongs to the major facilitator superfamily. SLC46A family.</text>
</comment>
<proteinExistence type="inferred from homology"/>
<evidence type="ECO:0000256" key="13">
    <source>
        <dbReference type="ARBA" id="ARBA00036498"/>
    </source>
</evidence>
<keyword evidence="4" id="KW-0732">Signal</keyword>
<dbReference type="FunCoup" id="H3A188">
    <property type="interactions" value="136"/>
</dbReference>
<dbReference type="PANTHER" id="PTHR23507:SF9">
    <property type="entry name" value="LYSOSOMAL PROTON-COUPLED STEROID CONJUGATE AND BILE ACID SYMPORTER SLC46A3"/>
    <property type="match status" value="1"/>
</dbReference>
<evidence type="ECO:0000256" key="5">
    <source>
        <dbReference type="ARBA" id="ARBA00022847"/>
    </source>
</evidence>
<comment type="catalytic activity">
    <reaction evidence="14">
        <text>glycocholate(out) + n H(+)(out) = glycocholate(in) + n H(+)(in)</text>
        <dbReference type="Rhea" id="RHEA:75503"/>
        <dbReference type="ChEBI" id="CHEBI:15378"/>
        <dbReference type="ChEBI" id="CHEBI:29746"/>
    </reaction>
</comment>
<reference evidence="20" key="2">
    <citation type="submission" date="2025-08" db="UniProtKB">
        <authorList>
            <consortium name="Ensembl"/>
        </authorList>
    </citation>
    <scope>IDENTIFICATION</scope>
</reference>
<feature type="transmembrane region" description="Helical" evidence="19">
    <location>
        <begin position="106"/>
        <end position="126"/>
    </location>
</feature>
<comment type="catalytic activity">
    <reaction evidence="10">
        <text>dehydroepiandrosterone 3-sulfate(out) + n H(+)(out) = dehydroepiandrosterone 3-sulfate(in) + n H(+)(in)</text>
        <dbReference type="Rhea" id="RHEA:75487"/>
        <dbReference type="ChEBI" id="CHEBI:15378"/>
        <dbReference type="ChEBI" id="CHEBI:57905"/>
    </reaction>
</comment>
<keyword evidence="2" id="KW-0813">Transport</keyword>
<sequence length="466" mass="52003">KMKQLKLVEPVIAIYSFASFLAYPLLQQYIYRRLWEQLNGSSYVQQDNVSNCHTNESDPTYIKQKEVQQMASHFFMYLDLTGLIPSLLVTLVLVAYSDRRGRKWSLLLPSVGALLSNVLSFIIAYFSLSLNFLFVSSFISGFFGSLATLLGGCFAYVADLCHDAKQKNIRMALVDMIIGLVGGIAALSSGFFLKAVGFAWPFLTTSLLQFFSTIYIIFFLEETIKVPTLQQQVTHQERIKEIFSGVYLLFRHSSCRKRILISLMLLTFMAYNFSNFGGISLFTLYELDTPLCWSEILIGYGSALSTCVFLTSFVGVFLFSRCMKDIYIVFIGLVSCIGGMIMTAFATSTVLMFLVRVPLLFAIMPLPVLRSMMSKIVLQSEHGALFACIACLESVSGSISFAVFSSIYAATVTWFPGFSFLLSAILCLIPLSILCYIGYVGCATECVRGNFLIVLQTSTYSELART</sequence>
<dbReference type="SUPFAM" id="SSF103473">
    <property type="entry name" value="MFS general substrate transporter"/>
    <property type="match status" value="1"/>
</dbReference>
<comment type="subcellular location">
    <subcellularLocation>
        <location evidence="1">Lysosome membrane</location>
        <topology evidence="1">Multi-pass membrane protein</topology>
    </subcellularLocation>
</comment>
<comment type="catalytic activity">
    <reaction evidence="12">
        <text>estrone 3-sulfate(out) + n H(+)(out) = estrone 3-sulfate(in) + n H(+)(in)</text>
        <dbReference type="Rhea" id="RHEA:75483"/>
        <dbReference type="ChEBI" id="CHEBI:15378"/>
        <dbReference type="ChEBI" id="CHEBI:60050"/>
    </reaction>
</comment>
<reference evidence="20" key="3">
    <citation type="submission" date="2025-09" db="UniProtKB">
        <authorList>
            <consortium name="Ensembl"/>
        </authorList>
    </citation>
    <scope>IDENTIFICATION</scope>
</reference>
<keyword evidence="21" id="KW-1185">Reference proteome</keyword>
<evidence type="ECO:0000256" key="17">
    <source>
        <dbReference type="ARBA" id="ARBA00042515"/>
    </source>
</evidence>
<gene>
    <name evidence="20" type="primary">SLC46A3</name>
</gene>
<dbReference type="Gene3D" id="1.20.1250.20">
    <property type="entry name" value="MFS general substrate transporter like domains"/>
    <property type="match status" value="1"/>
</dbReference>
<feature type="transmembrane region" description="Helical" evidence="19">
    <location>
        <begin position="384"/>
        <end position="408"/>
    </location>
</feature>
<keyword evidence="3 19" id="KW-0812">Transmembrane</keyword>
<evidence type="ECO:0000256" key="9">
    <source>
        <dbReference type="ARBA" id="ARBA00023228"/>
    </source>
</evidence>
<organism evidence="20 21">
    <name type="scientific">Latimeria chalumnae</name>
    <name type="common">Coelacanth</name>
    <dbReference type="NCBI Taxonomy" id="7897"/>
    <lineage>
        <taxon>Eukaryota</taxon>
        <taxon>Metazoa</taxon>
        <taxon>Chordata</taxon>
        <taxon>Craniata</taxon>
        <taxon>Vertebrata</taxon>
        <taxon>Euteleostomi</taxon>
        <taxon>Coelacanthiformes</taxon>
        <taxon>Coelacanthidae</taxon>
        <taxon>Latimeria</taxon>
    </lineage>
</organism>
<evidence type="ECO:0000256" key="14">
    <source>
        <dbReference type="ARBA" id="ARBA00036597"/>
    </source>
</evidence>
<feature type="transmembrane region" description="Helical" evidence="19">
    <location>
        <begin position="74"/>
        <end position="94"/>
    </location>
</feature>
<feature type="transmembrane region" description="Helical" evidence="19">
    <location>
        <begin position="297"/>
        <end position="319"/>
    </location>
</feature>
<evidence type="ECO:0000256" key="16">
    <source>
        <dbReference type="ARBA" id="ARBA00040938"/>
    </source>
</evidence>
<feature type="transmembrane region" description="Helical" evidence="19">
    <location>
        <begin position="259"/>
        <end position="285"/>
    </location>
</feature>
<dbReference type="Proteomes" id="UP000008672">
    <property type="component" value="Unassembled WGS sequence"/>
</dbReference>
<evidence type="ECO:0000256" key="2">
    <source>
        <dbReference type="ARBA" id="ARBA00022448"/>
    </source>
</evidence>
<keyword evidence="8" id="KW-0325">Glycoprotein</keyword>
<comment type="catalytic activity">
    <reaction evidence="13">
        <text>25-hydroxyvitamin D3 sulfate(out) + n H(+)(out) = 25-hydroxyvitamin D3 sulfate(in) + n H(+)(in)</text>
        <dbReference type="Rhea" id="RHEA:75491"/>
        <dbReference type="ChEBI" id="CHEBI:15378"/>
        <dbReference type="ChEBI" id="CHEBI:194336"/>
    </reaction>
</comment>
<reference evidence="21" key="1">
    <citation type="submission" date="2011-08" db="EMBL/GenBank/DDBJ databases">
        <title>The draft genome of Latimeria chalumnae.</title>
        <authorList>
            <person name="Di Palma F."/>
            <person name="Alfoldi J."/>
            <person name="Johnson J."/>
            <person name="Berlin A."/>
            <person name="Gnerre S."/>
            <person name="Jaffe D."/>
            <person name="MacCallum I."/>
            <person name="Young S."/>
            <person name="Walker B.J."/>
            <person name="Lander E."/>
            <person name="Lindblad-Toh K."/>
        </authorList>
    </citation>
    <scope>NUCLEOTIDE SEQUENCE [LARGE SCALE GENOMIC DNA]</scope>
    <source>
        <strain evidence="21">Wild caught</strain>
    </source>
</reference>
<feature type="transmembrane region" description="Helical" evidence="19">
    <location>
        <begin position="353"/>
        <end position="372"/>
    </location>
</feature>
<dbReference type="eggNOG" id="KOG2816">
    <property type="taxonomic scope" value="Eukaryota"/>
</dbReference>
<evidence type="ECO:0000313" key="20">
    <source>
        <dbReference type="Ensembl" id="ENSLACP00000003409.1"/>
    </source>
</evidence>
<dbReference type="Ensembl" id="ENSLACT00000003439.1">
    <property type="protein sequence ID" value="ENSLACP00000003409.1"/>
    <property type="gene ID" value="ENSLACG00000003043.2"/>
</dbReference>
<name>H3A188_LATCH</name>
<evidence type="ECO:0000256" key="3">
    <source>
        <dbReference type="ARBA" id="ARBA00022692"/>
    </source>
</evidence>
<evidence type="ECO:0000256" key="10">
    <source>
        <dbReference type="ARBA" id="ARBA00035788"/>
    </source>
</evidence>
<keyword evidence="9" id="KW-0458">Lysosome</keyword>
<keyword evidence="6 19" id="KW-1133">Transmembrane helix</keyword>
<evidence type="ECO:0000256" key="6">
    <source>
        <dbReference type="ARBA" id="ARBA00022989"/>
    </source>
</evidence>
<comment type="catalytic activity">
    <reaction evidence="11">
        <text>cholate(out) + n H(+)(out) = cholate(in) + n H(+)(in)</text>
        <dbReference type="Rhea" id="RHEA:75499"/>
        <dbReference type="ChEBI" id="CHEBI:15378"/>
        <dbReference type="ChEBI" id="CHEBI:29747"/>
    </reaction>
</comment>
<dbReference type="Pfam" id="PF07690">
    <property type="entry name" value="MFS_1"/>
    <property type="match status" value="1"/>
</dbReference>